<gene>
    <name evidence="2" type="ORF">C3747_137g5</name>
</gene>
<evidence type="ECO:0000313" key="3">
    <source>
        <dbReference type="Proteomes" id="UP000246078"/>
    </source>
</evidence>
<dbReference type="Proteomes" id="UP000246078">
    <property type="component" value="Unassembled WGS sequence"/>
</dbReference>
<sequence>MLVNLLLSRLFTWTRKLRACGCLLKQRCGLRDVAFVKRHGESNFSVGNVTLVAGGKSQLLRAPDSGEPFFSLQQTESNGMTFVRTTLEALRFITTSNWMLQLVQPIMVAMPHVLRAIPEANCNAPETKLSNRCEKNTSFVFPLMDFHVDDLRLHLKQLSLTHIERASGDSRVGLLMKELSVLFGEETDVLSPMKVEMTEEEDILVSAVTLNVSSALWEYLCHVRTESGTMPCYGLVTCQALYQECSQQRVAHR</sequence>
<feature type="chain" id="PRO_5015902218" evidence="1">
    <location>
        <begin position="20"/>
        <end position="253"/>
    </location>
</feature>
<protein>
    <submittedName>
        <fullName evidence="2">Uncharacterized protein</fullName>
    </submittedName>
</protein>
<dbReference type="VEuPathDB" id="TriTrypDB:C3747_137g5"/>
<accession>A0A2V2W976</accession>
<organism evidence="2 3">
    <name type="scientific">Trypanosoma cruzi</name>
    <dbReference type="NCBI Taxonomy" id="5693"/>
    <lineage>
        <taxon>Eukaryota</taxon>
        <taxon>Discoba</taxon>
        <taxon>Euglenozoa</taxon>
        <taxon>Kinetoplastea</taxon>
        <taxon>Metakinetoplastina</taxon>
        <taxon>Trypanosomatida</taxon>
        <taxon>Trypanosomatidae</taxon>
        <taxon>Trypanosoma</taxon>
        <taxon>Schizotrypanum</taxon>
    </lineage>
</organism>
<dbReference type="EMBL" id="PRFC01000137">
    <property type="protein sequence ID" value="PWV05110.1"/>
    <property type="molecule type" value="Genomic_DNA"/>
</dbReference>
<evidence type="ECO:0000256" key="1">
    <source>
        <dbReference type="SAM" id="SignalP"/>
    </source>
</evidence>
<dbReference type="AlphaFoldDB" id="A0A2V2W976"/>
<feature type="signal peptide" evidence="1">
    <location>
        <begin position="1"/>
        <end position="19"/>
    </location>
</feature>
<keyword evidence="1" id="KW-0732">Signal</keyword>
<evidence type="ECO:0000313" key="2">
    <source>
        <dbReference type="EMBL" id="PWV05110.1"/>
    </source>
</evidence>
<reference evidence="2 3" key="1">
    <citation type="journal article" date="2018" name="Microb. Genom.">
        <title>Expanding an expanded genome: long-read sequencing of Trypanosoma cruzi.</title>
        <authorList>
            <person name="Berna L."/>
            <person name="Rodriguez M."/>
            <person name="Chiribao M.L."/>
            <person name="Parodi-Talice A."/>
            <person name="Pita S."/>
            <person name="Rijo G."/>
            <person name="Alvarez-Valin F."/>
            <person name="Robello C."/>
        </authorList>
    </citation>
    <scope>NUCLEOTIDE SEQUENCE [LARGE SCALE GENOMIC DNA]</scope>
    <source>
        <strain evidence="2 3">TCC</strain>
    </source>
</reference>
<proteinExistence type="predicted"/>
<name>A0A2V2W976_TRYCR</name>
<comment type="caution">
    <text evidence="2">The sequence shown here is derived from an EMBL/GenBank/DDBJ whole genome shotgun (WGS) entry which is preliminary data.</text>
</comment>
<dbReference type="VEuPathDB" id="TriTrypDB:TcCLB.510855.4"/>
<dbReference type="VEuPathDB" id="TriTrypDB:TcCL_Unassigned00514"/>